<reference evidence="2 3" key="1">
    <citation type="submission" date="2006-02" db="EMBL/GenBank/DDBJ databases">
        <authorList>
            <person name="Moran M.A."/>
            <person name="Kjelleberg S."/>
            <person name="Egan S."/>
            <person name="Saunders N."/>
            <person name="Thomas T."/>
            <person name="Ferriera S."/>
            <person name="Johnson J."/>
            <person name="Kravitz S."/>
            <person name="Halpern A."/>
            <person name="Remington K."/>
            <person name="Beeson K."/>
            <person name="Tran B."/>
            <person name="Rogers Y.-H."/>
            <person name="Friedman R."/>
            <person name="Venter J.C."/>
        </authorList>
    </citation>
    <scope>NUCLEOTIDE SEQUENCE [LARGE SCALE GENOMIC DNA]</scope>
    <source>
        <strain evidence="2 3">D2</strain>
    </source>
</reference>
<dbReference type="AlphaFoldDB" id="A4CD32"/>
<organism evidence="2 3">
    <name type="scientific">Pseudoalteromonas tunicata D2</name>
    <dbReference type="NCBI Taxonomy" id="87626"/>
    <lineage>
        <taxon>Bacteria</taxon>
        <taxon>Pseudomonadati</taxon>
        <taxon>Pseudomonadota</taxon>
        <taxon>Gammaproteobacteria</taxon>
        <taxon>Alteromonadales</taxon>
        <taxon>Pseudoalteromonadaceae</taxon>
        <taxon>Pseudoalteromonas</taxon>
    </lineage>
</organism>
<dbReference type="RefSeq" id="WP_009838737.1">
    <property type="nucleotide sequence ID" value="NZ_AAOH01000006.1"/>
</dbReference>
<dbReference type="InterPro" id="IPR046168">
    <property type="entry name" value="DUF6170"/>
</dbReference>
<dbReference type="STRING" id="87626.PTD2_15587"/>
<dbReference type="HOGENOM" id="CLU_161823_1_0_6"/>
<name>A4CD32_9GAMM</name>
<dbReference type="Pfam" id="PF19667">
    <property type="entry name" value="DUF6170"/>
    <property type="match status" value="1"/>
</dbReference>
<keyword evidence="3" id="KW-1185">Reference proteome</keyword>
<proteinExistence type="predicted"/>
<evidence type="ECO:0000256" key="1">
    <source>
        <dbReference type="SAM" id="Phobius"/>
    </source>
</evidence>
<dbReference type="eggNOG" id="ENOG503302N">
    <property type="taxonomic scope" value="Bacteria"/>
</dbReference>
<dbReference type="EMBL" id="AAOH01000006">
    <property type="protein sequence ID" value="EAR27475.1"/>
    <property type="molecule type" value="Genomic_DNA"/>
</dbReference>
<keyword evidence="1" id="KW-0812">Transmembrane</keyword>
<protein>
    <submittedName>
        <fullName evidence="2">Putative orphan protein</fullName>
    </submittedName>
</protein>
<keyword evidence="1" id="KW-0472">Membrane</keyword>
<comment type="caution">
    <text evidence="2">The sequence shown here is derived from an EMBL/GenBank/DDBJ whole genome shotgun (WGS) entry which is preliminary data.</text>
</comment>
<accession>A4CD32</accession>
<evidence type="ECO:0000313" key="2">
    <source>
        <dbReference type="EMBL" id="EAR27475.1"/>
    </source>
</evidence>
<gene>
    <name evidence="2" type="ORF">PTD2_15587</name>
</gene>
<keyword evidence="1" id="KW-1133">Transmembrane helix</keyword>
<feature type="transmembrane region" description="Helical" evidence="1">
    <location>
        <begin position="38"/>
        <end position="57"/>
    </location>
</feature>
<dbReference type="Proteomes" id="UP000006201">
    <property type="component" value="Unassembled WGS sequence"/>
</dbReference>
<feature type="transmembrane region" description="Helical" evidence="1">
    <location>
        <begin position="63"/>
        <end position="85"/>
    </location>
</feature>
<evidence type="ECO:0000313" key="3">
    <source>
        <dbReference type="Proteomes" id="UP000006201"/>
    </source>
</evidence>
<sequence length="103" mass="11826">MIYFTSRNIPTLQGLKFTQRADIIKIALSYLSTPQKTILNILKLLIITPLFLVLASVDSWYVLLYLIGVGLSYPLITNPLSYHFIRNNVEKAKDDYFKNKSSL</sequence>